<dbReference type="InterPro" id="IPR043157">
    <property type="entry name" value="Dynein_AAA1S"/>
</dbReference>
<feature type="compositionally biased region" description="Polar residues" evidence="2">
    <location>
        <begin position="374"/>
        <end position="388"/>
    </location>
</feature>
<dbReference type="InterPro" id="IPR003593">
    <property type="entry name" value="AAA+_ATPase"/>
</dbReference>
<dbReference type="InterPro" id="IPR035699">
    <property type="entry name" value="AAA_6"/>
</dbReference>
<organism evidence="4 5">
    <name type="scientific">Giardia intestinalis (strain P15)</name>
    <name type="common">Giardia lamblia</name>
    <dbReference type="NCBI Taxonomy" id="658858"/>
    <lineage>
        <taxon>Eukaryota</taxon>
        <taxon>Metamonada</taxon>
        <taxon>Diplomonadida</taxon>
        <taxon>Hexamitidae</taxon>
        <taxon>Giardiinae</taxon>
        <taxon>Giardia</taxon>
    </lineage>
</organism>
<dbReference type="InterPro" id="IPR013602">
    <property type="entry name" value="Dynein_heavy_linker"/>
</dbReference>
<name>E1EZJ4_GIAIA</name>
<feature type="compositionally biased region" description="Low complexity" evidence="2">
    <location>
        <begin position="7345"/>
        <end position="7356"/>
    </location>
</feature>
<gene>
    <name evidence="4" type="ORF">GLP15_5050</name>
</gene>
<feature type="region of interest" description="Disordered" evidence="2">
    <location>
        <begin position="374"/>
        <end position="399"/>
    </location>
</feature>
<dbReference type="InterPro" id="IPR042228">
    <property type="entry name" value="Dynein_linker_3"/>
</dbReference>
<dbReference type="GO" id="GO:0005524">
    <property type="term" value="F:ATP binding"/>
    <property type="evidence" value="ECO:0007669"/>
    <property type="project" value="InterPro"/>
</dbReference>
<dbReference type="PANTHER" id="PTHR10676">
    <property type="entry name" value="DYNEIN HEAVY CHAIN FAMILY PROTEIN"/>
    <property type="match status" value="1"/>
</dbReference>
<dbReference type="Gene3D" id="1.10.8.710">
    <property type="match status" value="1"/>
</dbReference>
<dbReference type="GO" id="GO:0097729">
    <property type="term" value="C:9+2 motile cilium"/>
    <property type="evidence" value="ECO:0007669"/>
    <property type="project" value="TreeGrafter"/>
</dbReference>
<dbReference type="Pfam" id="PF12774">
    <property type="entry name" value="AAA_6"/>
    <property type="match status" value="2"/>
</dbReference>
<feature type="compositionally biased region" description="Basic and acidic residues" evidence="2">
    <location>
        <begin position="7328"/>
        <end position="7341"/>
    </location>
</feature>
<dbReference type="VEuPathDB" id="GiardiaDB:GLP15_5050"/>
<feature type="coiled-coil region" evidence="1">
    <location>
        <begin position="5467"/>
        <end position="5511"/>
    </location>
</feature>
<dbReference type="GO" id="GO:0060294">
    <property type="term" value="P:cilium movement involved in cell motility"/>
    <property type="evidence" value="ECO:0007669"/>
    <property type="project" value="TreeGrafter"/>
</dbReference>
<dbReference type="Pfam" id="PF08393">
    <property type="entry name" value="DHC_N2"/>
    <property type="match status" value="1"/>
</dbReference>
<dbReference type="STRING" id="658858.E1EZJ4"/>
<evidence type="ECO:0000256" key="2">
    <source>
        <dbReference type="SAM" id="MobiDB-lite"/>
    </source>
</evidence>
<evidence type="ECO:0000313" key="4">
    <source>
        <dbReference type="EMBL" id="EFO64367.1"/>
    </source>
</evidence>
<dbReference type="GO" id="GO:0030286">
    <property type="term" value="C:dynein complex"/>
    <property type="evidence" value="ECO:0007669"/>
    <property type="project" value="InterPro"/>
</dbReference>
<dbReference type="Gene3D" id="1.20.920.20">
    <property type="match status" value="1"/>
</dbReference>
<keyword evidence="1" id="KW-0175">Coiled coil</keyword>
<dbReference type="SMART" id="SM00382">
    <property type="entry name" value="AAA"/>
    <property type="match status" value="1"/>
</dbReference>
<feature type="region of interest" description="Disordered" evidence="2">
    <location>
        <begin position="7225"/>
        <end position="7270"/>
    </location>
</feature>
<feature type="compositionally biased region" description="Pro residues" evidence="2">
    <location>
        <begin position="69"/>
        <end position="80"/>
    </location>
</feature>
<dbReference type="InterPro" id="IPR042222">
    <property type="entry name" value="Dynein_2_N"/>
</dbReference>
<feature type="compositionally biased region" description="Polar residues" evidence="2">
    <location>
        <begin position="3077"/>
        <end position="3094"/>
    </location>
</feature>
<dbReference type="Proteomes" id="UP000008974">
    <property type="component" value="Unassembled WGS sequence"/>
</dbReference>
<evidence type="ECO:0000313" key="5">
    <source>
        <dbReference type="Proteomes" id="UP000008974"/>
    </source>
</evidence>
<dbReference type="GO" id="GO:0008569">
    <property type="term" value="F:minus-end-directed microtubule motor activity"/>
    <property type="evidence" value="ECO:0007669"/>
    <property type="project" value="TreeGrafter"/>
</dbReference>
<feature type="compositionally biased region" description="Polar residues" evidence="2">
    <location>
        <begin position="7251"/>
        <end position="7263"/>
    </location>
</feature>
<evidence type="ECO:0000259" key="3">
    <source>
        <dbReference type="SMART" id="SM00382"/>
    </source>
</evidence>
<dbReference type="GO" id="GO:0051959">
    <property type="term" value="F:dynein light intermediate chain binding"/>
    <property type="evidence" value="ECO:0007669"/>
    <property type="project" value="InterPro"/>
</dbReference>
<comment type="caution">
    <text evidence="4">The sequence shown here is derived from an EMBL/GenBank/DDBJ whole genome shotgun (WGS) entry which is preliminary data.</text>
</comment>
<feature type="region of interest" description="Disordered" evidence="2">
    <location>
        <begin position="7312"/>
        <end position="7356"/>
    </location>
</feature>
<feature type="region of interest" description="Disordered" evidence="2">
    <location>
        <begin position="4453"/>
        <end position="4492"/>
    </location>
</feature>
<feature type="region of interest" description="Disordered" evidence="2">
    <location>
        <begin position="426"/>
        <end position="453"/>
    </location>
</feature>
<dbReference type="OMA" id="CADISSI"/>
<feature type="domain" description="AAA+ ATPase" evidence="3">
    <location>
        <begin position="3263"/>
        <end position="3428"/>
    </location>
</feature>
<dbReference type="SUPFAM" id="SSF52540">
    <property type="entry name" value="P-loop containing nucleoside triphosphate hydrolases"/>
    <property type="match status" value="1"/>
</dbReference>
<feature type="compositionally biased region" description="Low complexity" evidence="2">
    <location>
        <begin position="5809"/>
        <end position="5823"/>
    </location>
</feature>
<feature type="compositionally biased region" description="Low complexity" evidence="2">
    <location>
        <begin position="7315"/>
        <end position="7327"/>
    </location>
</feature>
<feature type="compositionally biased region" description="Polar residues" evidence="2">
    <location>
        <begin position="1"/>
        <end position="60"/>
    </location>
</feature>
<feature type="region of interest" description="Disordered" evidence="2">
    <location>
        <begin position="1"/>
        <end position="82"/>
    </location>
</feature>
<feature type="coiled-coil region" evidence="1">
    <location>
        <begin position="2644"/>
        <end position="2671"/>
    </location>
</feature>
<dbReference type="InterPro" id="IPR027417">
    <property type="entry name" value="P-loop_NTPase"/>
</dbReference>
<accession>E1EZJ4</accession>
<feature type="region of interest" description="Disordered" evidence="2">
    <location>
        <begin position="5759"/>
        <end position="5782"/>
    </location>
</feature>
<sequence length="7451" mass="835395">MVDTSDVTGTNRITRPQSALSHTGRPTTSLRTQHTPSNTTPNTAIIGSRGQRPSSAQTPLNPAAKLYSSPPPPGAQPPLKPIGSTAVPPLVFGERLNQVSTGSLLLPLERCYDTAITKRKERDSSTGTGPQALLGPVGRLVSSKRLYTKAAQETNQSYGVQGALTTGQSLHLHDVGSEPTQQFLSQYQLSPERYRRQDTHKALESSPLCTVDIYGHVSRDSIASALFGTNAGHVDESEVLEDTLRVTPLSSGLLRRPASTTQLTSKSRRERIGGTTNLAHGDRLTFTGAQGGLSGDNPPELTLQRHIEEFKRTGRKSEFVVDPGQLQGCKLYEQNSKMALDAVRPSTALSSHTRGLNKKYKFTGKIRSASEMGYSSSTAGTADHSSLRGQDLVGGPDEKLSQGVKKITRSMSDWVIKSRAGFASSASLRKTTRSAKQDLSSAAPVPTHTPGDDAPQQAAILPMEGRADDTTDPLTKAIIEIDSVLPIFKCIKERADIERIICQDASGEQVVPDFTTGHSMYGSPGGLRPSSFSARFTESPFQLAKGYSHNQKFDICRELRNYFKNLNGDRSSFSYTTSYELMMYAETYYTNLKTQYEAFLNASPELIASGLMQSEFIYLTYDIPSVRQMILGHAEAGYTAADAFARGQISSDTPSGKKTPRSHSSVENAHCPAISYDVSQVYAQSHPWQNPYELLVCAYHQINPDRYFTLSCNGICYQEPATKTTQLLSIADWERERKYYLELRQNKFFSTFRQRKYLNLWKHSIATAARNKSISALTRSSLLASSVFLGPLQEIHSLCYQFSLELRFVPFKKYCFEFLPTYLARLGLDKKRAEALYLTMTNVPSTITLKQFVVESRNRITAIKSLLGNYITTISEILLVLGKQVQQQVHGRIIQQSASDGASSSGVVNARAQQQVGSASVKDSSETSRDSKKAQKRNSKAILSTLSSYSVFNMSRVRAMIRLVDYMIVKFMLELLLQANDDLMDLFFGMPCIPRERESAVPQSIRELTQEDLNLLQEDGGRRLLINPPKVQKYLAQGADKQRNVTHEVLHHLDNETKATMKKDDYLLLSQFMRSCASDLSRIASESADDFPSIDSIRLARYVKLQETSIDGGGDQSMAALLVGKIKSSILANRKGEDSLDVYDDLGSATLAKKSSAENPILQKKQQEKEQSLTTIDLRQERNEDISHLLTQVAALVPDAESVINVRKFTGVPLYILDGRLPPAPIFNIQLILTMEGLCMYPSRTDFINFIGDVLSDYATCVHRSIRPMSFVKLSSFFSDSGAHAPLAGISVKDILGEYGEYTTGIKALKQHLEHGCDKIREYAVGFLDLLVGVSDCISRLSDEGLIQQLMQQKVPIASRTVSFTAHTAELALNQHSDESESSDRSLKLLTEKQPDIVSTHRRAAEEYASDYAFLCQLASEFDFRMMTNYAFPSNGLASPVDEVPEMDETARYQAGLQHLNNRTVPLLPESDNAVRSAFLRLITELNPYLFRSRIDSIEHVVLSLTKLRVKRCILCFQVDSTPIASALLPIMIKLLQFVRLSIPKTILIVAKNCIYKIGFYTAELKKIPDKSFTAMNFNDAALEDIDFLRNEEITTQVIDKDKLLQTKDVLQYFEEAKIEHRLFHELYRKCEVMTELAIYKNIISDAGVVEGVQDYFEKFFKFKEDPNCNEAMKDFDRSLQMFDLLLAKFADKRTRLYSVFRYDLIVLFFKLQKLCYDSLKVILDVDQMVIGSQSTKNDGGQNLEEPLNDYPGCADISSIGAIRTPTELFYYLLNQTNLEGPDVFEAPISTGSAVCKHRYEFFINALQTSKAIDDESLYFYQCVHLFESTEFFMPEETVISYYYKDVYLGEADTLHEGESVANRCSADNIQMLQEGDPSPNGSFDQPAVNIQQTTEEDDFTTEALGLVLRSAKEIEEQPEEPVPQHIRTVTKKLSPTAIVESEFVIRAIRRIGKIRRDFWLFMHGLNLLIKNDFSKPLCMVDYSSTGRKIKAIKRVFMGLRTQFQTIYDEAKFTSICMNLGELDLKARIIAHRTAQKAHYDELAFESQKDDVSHESPEDDLLVLKALFKPFLESGLLNPAVITDCVLECSYSDGHEDPPTSVPGEINRTVLKYLLLIYKEVVADRVLLDEMLHSQGKMLKDGKIVKTGEFLHSLRQSQRSLGKDIDGQYELQGKSILGYHNDQLPDDSDFDSAADEDISLTTELTTSAGLGISITDVSTLEARGKIVIPASMAQNLDNYDPETVLVQYKKQDRIEPLLYNFGEFEGIDDSKRNQPEPTVLEAINYYLQPPPLLTLTIELLEKIETLLPQFKFISSIAFQPRHFKMLTREYLRSPNLLLEYKLMSFRFLTLELDYKELPLFEILSPEQHNVYRVLFGPESDNITELIMLSSNIIGGNSGAAGSRAQQSLDHNKIMRNLYASIEEEDNDEDLSDREEEAEQQSIKAKMSGNFSLSVSTVATHVQAVQAKYLAHLAARKAWITKSEAYVISEQFEDVRSEKDVADSKVLISQMTNYSFILQRPSIYSTDMLYNICYKIFSSDAEKEEYFHRRAKRRAEIKYGGLFIEMDRFTASINRLVYRGVLETSVMNSFILFMRSVELEYSLLSSLSKLKQELDGLTLPLVPYAGTLSTDHSSLNQQVYLITLTDTVENVLNDVKTELNTLESQFMRLGDNPAMRELINLKSTCTMCQDAILIWDLYQRKFITVLRIFAPSSPIVRQLPEDMRTFTKLVKHYLSLMNSVARNQKVAAWCTKDTIQSIMGWQTDLDAIYANILKYLDIKRRQFMRFFFLSDNELLIVLSAQDETAHGAPFDPTLLTRTLQNCFENVTSLICETKTEHDVRSLYLKGVRSREGEALMLMQPTSEKDIRIRGSPDVWLSALDTRISNTLQTLMGSAVQQHASELRSMVSIIFDRLPLHDYSISTKNIATPMHTSLAANFGDSKLSGHQRELTLRISFSSEVFLNFIASYPVQVISVVRQCVTWFFINYPQEFENVSSFYKCPSNTSTGTSALSASLLADKTRINPDDTIRGVLNQSSRSSSDRDSTVSKLQIVEALLEIQEYILSLLIGITRNNIVAISGTTSNQPTGNTASSAQQKTLKRPQASPLKGHSLRNQLVNNSMDDLLRSSAAQASPRHSLAGTGQPAKISPAGVFPLLATELYIRDLLERKRDQLHQDVDCESNMICYTFNASEGKIYMTLEESERTVSSAKLERLNTYQKKPYYYLFDNAYAAYCYEYHGQIPRLIISPTIDSYRQIFLDTMQHLLKGNSLIGNAGTGKTEISKDFARSLGRFCIVLNCTEALDYSTVVRIFMGMAATGSILCLDEFNRLTLETLSVISKLIVCIQQAIRRKEIYVNLADGSDALASHEPEEDRNQGLPDEAVASTAIRLRSSASVFITMNQSSYIFTNRIELPGNTMALFRPLMIIKPDIDYIAAGLFLMHGFATAQDLGRKFRFFFTNLDAILISTNTKARPKHHPASLDILNTQEQATMETSRQSQSDLGMSHRLSENVQLYDTKVIDLSLRTIKSVILASSHTFKRWLYIFRENAYIKSLLIGDKANSKQYKEHMIFMGYIETICVIDNLIRLLTPCLVELDKHNFIEIVADVFGRDIVMCYMESDRYDHQTTCTTKVDDLSDAVMNSSFMLINNMEAVAKSSFVITDLSKKPISQQSCAVPTQQSDQVASSNDLDVDKFMIIHKSELSFFHMLLTDQELWPTVSEAALNYKRPMSEQLLDGDGQRPGGAELVPNSFDCPQELSGTWVGSSAPAHPDQFQGNAVHYRATSSIMASKLNIGRKQITALAQAQTLVTENIQKRAEAVLAAYRSSCLTTGHIAFRYQGEKYFELENLLWIRTGIILLGSRNTFKTVLWRLMLDDTNECTVINPRALTTEGLLGGYQNETFQDGIFSSVLRNYCIASYNLLMEKKKEKEEKELKRQIKEAKRRGKSLMRHRDVSVSEDLTDDEQSQIEADSRGFARSTERLKFIVLDGPIDSAYAECMNSLLDDNKMLCLANGERIRISNHIRIIFETTDISHTSPSTLSRCGILSLEDSIQNYALLYQAILISSLRELFELDYLDFVRTYSYNSKKIKSYCRMKMDLQSVELLFDKKDAVLGLSTTGAAHYPNSATMNKYDASMTNALGYSDLSGMGVSGRTSKRMTRKERLEAYKARDPNRVPLTDVGNTEYYARNPLHFENNFYVNVLDVYSTLFDCLFGLVATKEQSTANHSPRSMNKLEPQGSFSLGATTSSADEHGIVLNLTFLCSNMSTIVQQAIRILRAHLCASSSHIYDLVAADPTRSMLVRLLQGYAIFSVVWSCLGLFGKDLYVQKIDKQLQEVIFERKYWAAAFHVNGMPSKAELDTTLDQCFFDPYRLIPVSFTACSKFDHLKSYNKVYSALATSYDCDLEHGIFNVEFDTLTSRIFVETADVRRTLYICLTDLLYYDKTVTLSKLLSSVHAQREEQNSKAQKGSESCGGLTMPSVREPLGKKSSSKHGSTTSSIAMNTINPASIAALAAITGPGGSRDIGFAASSSNLPGTIQPVANISTRDQLQVLLASNIYIQISGFGAEAIVVMLTALLQQTASALPIPLRFSGVNKTLQHFVEYFENCFKREDKILSPSNTIGGTNLFILRNMNMARPITNNLGALTCFPINEFISFLMQNNGVYIGSSPPSFHHVRNYQIINVGPPLLSSKGIAHSLTVSCSAFTNVSAVISAVFTAWSNASHIRSYINPVVFSILPLFTNVICLLLNHSEHNSSIDLQFSYTKLFAFLRRFSFTTPATFRNIFSTTDALLDPINTSVVRRGLLQILLSCLRAELYQGRSDQTTKALDTFLVEHVIKHLSSAVTELKPSAAIRVPVKLRPDVILNQDTVYLSDVAELRQSNSQLSKMQMLMQQSSSAIGDQKVPLIEILLHTGNLAVYDLNNYQYRQVLSIGTELKTEQNIASEPLQLDELSGKEGSASNGPCYRGSTLHPILQTFSPEPVHTSPSFLITCTFPHSFDSMILPSVPLSEPCPHVANNDTFSPLVGGLQQELKRRMLKLAYHLAKPDSHLLVVHLAGIFVEQAVMVAIEALQMKPRMILDIQELYQLIYGNCCVINEEPTCLVLSPIVVQPALPFIEQLLDDPHFLAINNYHLVILAEPSLYQSMRATYPGIIKRCTVEVPGTWPMVEICISAIKLLPLDVAKVFCMSAEGLIPVHKLNENNIEQTMLHRFAQVFSSIAEVYRIKLGSEHLIKTPIVFARFLRTYYKMFSDRKLKLVEQEARLEKGLELFAQSSAQASELETQLEKLQPQLEQQRQKVASILSELSAKKLLAQEQHAVVSAEKMALTIEDKSITVEMTQAKKELNRVLPMLQKADEALQNLNRQDIAELSTFTNPHPLVVLVMNALCALMDQSTNWASARQLLSSGNLISSLLAYDKKTINPKILAKFRAITATPDFNPAKISSISTAATTICSWCLAVVEYATAWDNVKPKIARLEKARQEYTVNKQNMEIKEAELEKLQALLQELTVEADKNKAIEQGLESQIRTAEERYKLVKSIKTLLEVEHETWEESLAEIRTEHSSLATTVTESVKFMFITLLGAASSFRADARADSKVCLSPSENARSSASLDECVDMSLVRLYNDEELCMWRQHCLPSDNATTESMGCLMNSVDTPYIFDPESVAETFLSNLPNVACVKYSPEEQATVLKKLVDAGIRGKVCLITNIGSEIPSFIMEVLKQISWDARLLFCDANSSHEESEPTAQQAQSKRDLEIARKNLFLQMNDIPLPQDSENSEEEDTLPSTPVVPRTPSYTLGMLKQVVSSTPERRKVKIVRTPRTTSGTAATTPRAQPSVTTTPRFNPYNDDLTMTSAHDVLDPGVQAVMEHSLVVKIHGYDYLFSKSFNLIFLSNDFSIISQLSPEIIANFQIVSFAKSRAAMEDHLISVMIKSINPKIERSYLNAVVEASIAKSSLKILELQVLNTLMNSSLEQALSEELLGSLHGASMQKASIKRRLTFITKMHRKILQMRDTHRSAAVICTSIFLGVRQLLKLSLQTYSHVVARIIICNNDMSQNFASNVAYAHLLNLSTAIQVNSPYMSNQNTPNLQMTSLISSFTGAQSPLNLSLNISTSRSKVALPETYGPAGDKRMGTSTLAITRVAESIDDDATGGSEREAQEEDNYSFEDLIASRVNFEKTQELLEEKEMADLTVELEQLNHNRISHDNNEYIETIIALFILAFDESSAMAFLYHIFTYLDTERVSDPLLWIMTKCLIISGHDYARIVGHPSILDQREKNTEGVRVNIDNSLDITIIQESFFNVEKLYVRNSSQLESMPLSSDMRKAFTGPGENSMKISATEILQRRNHAANLISGLFCIGRDHTHTESDLEGLLSSLSSEAAKSSVGLKYCLSRNNEPTQANEVDHLDIFANAPYMPYHSGLQQNVISSVIHHWSIWQRCMSVTSSDKVIASFTDLMKTFMLSDIFTDNDTVVRFEDHLLLLFIKHFRPAFLRIAVNNYIVRSIKRYNIRLSAVQRLNFGSVLNISDSQLPILFNHSSSVDAVRFISQFLPQESYQLMQASTAAREAIVKAKKSAMLRSNAENYADDNPIIELKVLPLSKGTEKMALNALSQYIGSPVWLVLQNAHLVPDFVNNDLRRHYAALTANSYRMDVGDGSVFEASAIDQSITSMNTSAIDVNQDPIGATAPLRGGPMPPGVTATPLLRTMAAALLQTGMPDFKPVSRYFKLIVTAEGDASNLSSFAQACISFKRSSDVSFSSVYKRTMELSQKYLAEFKDVHNFDIEQYKEEHMQTTIGLTDISTLFIKNSYAIAAIISRCSFGTHGWTSVYSSFDESDLESVLITLFRILAHEIVFNDNCLVLYSRLVENIIDKYGAKMGTQHDRTVLKYLTEFVFGYSSRHVRAEVGTMLLQDPAQLYNRGEFDTAAMKKMISNAILSIDITTVRDNPRHLGLADPEKVYLYQREGQQILEFLDSTLGSGVMYSVAKSISYNVRLIHYDRRKLALSLPTEINTRIDANEKSCPLMFFMYQEIMFYNRMVKDLVDYIRYARYDVIPDYILQFMIQRHVDNLFKLINHLVRARSYYNDAMIDRNYMNIDISLTFRPSALFTAFRAQACYITGGTVDQYTLAYDIVPYANLRQRDNVQISGLKLKSAYVDLSIGKVSSQSVTSIYNPLPAMRVLAQRTYKKKSVIISLGNFSSTIYASEQARRNMNDSFMRTEQSMALSGTDDSALMVGVPGDSNSTVGAPNERGSKARPMSGRPCITTPNTKSVQNSKPITPAVPTPLPEIQETHADLSLMANTPKIQQSAQPKTRLSRLGIKLTLDLGTRSNSRRSMNASSNEESRDTTPRDDLRKQPGVTSVSSVTESSSETDFVEARPLNVVELNVLKKYDGLRAKNIFDRRLVYFSNKNYSGYYEASPQVIECPIFVDIYSKEMGSISSVFLPCSEEIEKITAGDIFIVIHED</sequence>
<dbReference type="FunFam" id="3.20.180.20:FF:000017">
    <property type="entry name" value="Ciliary dynein heavy chain 11"/>
    <property type="match status" value="1"/>
</dbReference>
<feature type="region of interest" description="Disordered" evidence="2">
    <location>
        <begin position="5799"/>
        <end position="5834"/>
    </location>
</feature>
<feature type="region of interest" description="Disordered" evidence="2">
    <location>
        <begin position="3077"/>
        <end position="3106"/>
    </location>
</feature>
<protein>
    <submittedName>
        <fullName evidence="4">Ciliary dynein heavy chain 11</fullName>
    </submittedName>
</protein>
<dbReference type="FunFam" id="1.20.140.100:FF:000016">
    <property type="entry name" value="Ciliary dynein heavy chain 11"/>
    <property type="match status" value="1"/>
</dbReference>
<proteinExistence type="predicted"/>
<dbReference type="Gene3D" id="3.40.50.300">
    <property type="entry name" value="P-loop containing nucleotide triphosphate hydrolases"/>
    <property type="match status" value="4"/>
</dbReference>
<reference evidence="4 5" key="1">
    <citation type="journal article" date="2010" name="BMC Genomics">
        <title>Genome analysis and comparative genomics of a Giardia intestinalis assemblage E isolate.</title>
        <authorList>
            <person name="Jerlstrom-Hultqvist J."/>
            <person name="Franzen O."/>
            <person name="Ankarklev J."/>
            <person name="Xu F."/>
            <person name="Nohynkova E."/>
            <person name="Andersson J.O."/>
            <person name="Svard S.G."/>
            <person name="Andersson B."/>
        </authorList>
    </citation>
    <scope>NUCLEOTIDE SEQUENCE [LARGE SCALE GENOMIC DNA]</scope>
    <source>
        <strain evidence="4 5">P15</strain>
    </source>
</reference>
<dbReference type="InterPro" id="IPR035706">
    <property type="entry name" value="AAA_9"/>
</dbReference>
<dbReference type="Pfam" id="PF12777">
    <property type="entry name" value="MT"/>
    <property type="match status" value="1"/>
</dbReference>
<feature type="compositionally biased region" description="Basic and acidic residues" evidence="2">
    <location>
        <begin position="923"/>
        <end position="933"/>
    </location>
</feature>
<dbReference type="Gene3D" id="3.20.180.20">
    <property type="entry name" value="Dynein heavy chain, N-terminal domain 2"/>
    <property type="match status" value="1"/>
</dbReference>
<dbReference type="GO" id="GO:0045505">
    <property type="term" value="F:dynein intermediate chain binding"/>
    <property type="evidence" value="ECO:0007669"/>
    <property type="project" value="InterPro"/>
</dbReference>
<dbReference type="EMBL" id="ACVC01000097">
    <property type="protein sequence ID" value="EFO64367.1"/>
    <property type="molecule type" value="Genomic_DNA"/>
</dbReference>
<dbReference type="InterPro" id="IPR024743">
    <property type="entry name" value="Dynein_HC_stalk"/>
</dbReference>
<feature type="region of interest" description="Disordered" evidence="2">
    <location>
        <begin position="914"/>
        <end position="937"/>
    </location>
</feature>
<evidence type="ECO:0000256" key="1">
    <source>
        <dbReference type="SAM" id="Coils"/>
    </source>
</evidence>
<dbReference type="InterPro" id="IPR026983">
    <property type="entry name" value="DHC"/>
</dbReference>
<dbReference type="PANTHER" id="PTHR10676:SF339">
    <property type="entry name" value="DYNEIN AXONEMAL HEAVY CHAIN 6"/>
    <property type="match status" value="1"/>
</dbReference>
<feature type="coiled-coil region" evidence="1">
    <location>
        <begin position="3915"/>
        <end position="3946"/>
    </location>
</feature>
<feature type="coiled-coil region" evidence="1">
    <location>
        <begin position="6170"/>
        <end position="6197"/>
    </location>
</feature>
<dbReference type="Pfam" id="PF12781">
    <property type="entry name" value="AAA_9"/>
    <property type="match status" value="2"/>
</dbReference>
<dbReference type="Gene3D" id="1.20.140.100">
    <property type="entry name" value="Dynein heavy chain, N-terminal domain 2"/>
    <property type="match status" value="1"/>
</dbReference>
<dbReference type="OrthoDB" id="10252802at2759"/>